<evidence type="ECO:0000256" key="1">
    <source>
        <dbReference type="ARBA" id="ARBA00009437"/>
    </source>
</evidence>
<comment type="caution">
    <text evidence="6">The sequence shown here is derived from an EMBL/GenBank/DDBJ whole genome shotgun (WGS) entry which is preliminary data.</text>
</comment>
<sequence>MSQTQFSELLALGAVARERSFTRAAAQLGMSQSMLSHTIRKMEERLGVRLLTRTTRSVSVTEAGARLLSAVTPRLADIESELRSVAELGATPSGTIRFTATDHVIDTVLWPRLAPMLPVYPRIKLEMHSDYALSDLVRGRYDFGVRLGDVLANDLSAVRIGPDLRLVIVGAPAYFASRPMPASPQDLISHDCINLRLPTRGTLYAWELKKGTRSMNVRVDGSLIFNGIYQILNAALSGHGLAYVPEDLAQPHFDSGRLVPVLKSWWRTFPGFHLFYARGRETSRAMQVVIETLRHPG</sequence>
<keyword evidence="3" id="KW-0238">DNA-binding</keyword>
<dbReference type="FunFam" id="3.40.190.290:FF:000012">
    <property type="entry name" value="Transcriptional regulator, LysR family"/>
    <property type="match status" value="1"/>
</dbReference>
<evidence type="ECO:0000313" key="7">
    <source>
        <dbReference type="Proteomes" id="UP000216913"/>
    </source>
</evidence>
<dbReference type="PANTHER" id="PTHR30537:SF1">
    <property type="entry name" value="HTH-TYPE TRANSCRIPTIONAL REGULATOR PGRR"/>
    <property type="match status" value="1"/>
</dbReference>
<dbReference type="InterPro" id="IPR005119">
    <property type="entry name" value="LysR_subst-bd"/>
</dbReference>
<dbReference type="Pfam" id="PF03466">
    <property type="entry name" value="LysR_substrate"/>
    <property type="match status" value="1"/>
</dbReference>
<dbReference type="PANTHER" id="PTHR30537">
    <property type="entry name" value="HTH-TYPE TRANSCRIPTIONAL REGULATOR"/>
    <property type="match status" value="1"/>
</dbReference>
<accession>A0A261THD4</accession>
<keyword evidence="7" id="KW-1185">Reference proteome</keyword>
<dbReference type="OrthoDB" id="5525645at2"/>
<evidence type="ECO:0000256" key="3">
    <source>
        <dbReference type="ARBA" id="ARBA00023125"/>
    </source>
</evidence>
<dbReference type="EMBL" id="NEVP01000009">
    <property type="protein sequence ID" value="OZI49056.1"/>
    <property type="molecule type" value="Genomic_DNA"/>
</dbReference>
<evidence type="ECO:0000256" key="2">
    <source>
        <dbReference type="ARBA" id="ARBA00023015"/>
    </source>
</evidence>
<dbReference type="GO" id="GO:0003700">
    <property type="term" value="F:DNA-binding transcription factor activity"/>
    <property type="evidence" value="ECO:0007669"/>
    <property type="project" value="InterPro"/>
</dbReference>
<reference evidence="6 7" key="1">
    <citation type="submission" date="2017-05" db="EMBL/GenBank/DDBJ databases">
        <title>Complete and WGS of Bordetella genogroups.</title>
        <authorList>
            <person name="Spilker T."/>
            <person name="LiPuma J."/>
        </authorList>
    </citation>
    <scope>NUCLEOTIDE SEQUENCE [LARGE SCALE GENOMIC DNA]</scope>
    <source>
        <strain evidence="6 7">AU10456</strain>
    </source>
</reference>
<dbReference type="AlphaFoldDB" id="A0A261THD4"/>
<dbReference type="InterPro" id="IPR058163">
    <property type="entry name" value="LysR-type_TF_proteobact-type"/>
</dbReference>
<dbReference type="SUPFAM" id="SSF46785">
    <property type="entry name" value="Winged helix' DNA-binding domain"/>
    <property type="match status" value="1"/>
</dbReference>
<evidence type="ECO:0000313" key="6">
    <source>
        <dbReference type="EMBL" id="OZI49056.1"/>
    </source>
</evidence>
<dbReference type="Gene3D" id="1.10.10.10">
    <property type="entry name" value="Winged helix-like DNA-binding domain superfamily/Winged helix DNA-binding domain"/>
    <property type="match status" value="1"/>
</dbReference>
<dbReference type="InterPro" id="IPR036390">
    <property type="entry name" value="WH_DNA-bd_sf"/>
</dbReference>
<dbReference type="PRINTS" id="PR00039">
    <property type="entry name" value="HTHLYSR"/>
</dbReference>
<dbReference type="GO" id="GO:0043565">
    <property type="term" value="F:sequence-specific DNA binding"/>
    <property type="evidence" value="ECO:0007669"/>
    <property type="project" value="TreeGrafter"/>
</dbReference>
<gene>
    <name evidence="6" type="ORF">CAL25_15650</name>
</gene>
<evidence type="ECO:0000256" key="4">
    <source>
        <dbReference type="ARBA" id="ARBA00023163"/>
    </source>
</evidence>
<dbReference type="CDD" id="cd08474">
    <property type="entry name" value="PBP2_CrgA_like_5"/>
    <property type="match status" value="1"/>
</dbReference>
<evidence type="ECO:0000259" key="5">
    <source>
        <dbReference type="PROSITE" id="PS50931"/>
    </source>
</evidence>
<keyword evidence="4" id="KW-0804">Transcription</keyword>
<protein>
    <submittedName>
        <fullName evidence="6">LysR family transcriptional regulator</fullName>
    </submittedName>
</protein>
<dbReference type="GO" id="GO:0006351">
    <property type="term" value="P:DNA-templated transcription"/>
    <property type="evidence" value="ECO:0007669"/>
    <property type="project" value="TreeGrafter"/>
</dbReference>
<feature type="domain" description="HTH lysR-type" evidence="5">
    <location>
        <begin position="14"/>
        <end position="61"/>
    </location>
</feature>
<name>A0A261THD4_9BORD</name>
<dbReference type="RefSeq" id="WP_094801523.1">
    <property type="nucleotide sequence ID" value="NZ_NEVP01000009.1"/>
</dbReference>
<dbReference type="Proteomes" id="UP000216913">
    <property type="component" value="Unassembled WGS sequence"/>
</dbReference>
<comment type="similarity">
    <text evidence="1">Belongs to the LysR transcriptional regulatory family.</text>
</comment>
<dbReference type="Pfam" id="PF00126">
    <property type="entry name" value="HTH_1"/>
    <property type="match status" value="1"/>
</dbReference>
<dbReference type="Gene3D" id="3.40.190.290">
    <property type="match status" value="1"/>
</dbReference>
<dbReference type="InterPro" id="IPR036388">
    <property type="entry name" value="WH-like_DNA-bd_sf"/>
</dbReference>
<dbReference type="FunFam" id="1.10.10.10:FF:000001">
    <property type="entry name" value="LysR family transcriptional regulator"/>
    <property type="match status" value="1"/>
</dbReference>
<dbReference type="PROSITE" id="PS50931">
    <property type="entry name" value="HTH_LYSR"/>
    <property type="match status" value="1"/>
</dbReference>
<proteinExistence type="inferred from homology"/>
<dbReference type="SUPFAM" id="SSF53850">
    <property type="entry name" value="Periplasmic binding protein-like II"/>
    <property type="match status" value="1"/>
</dbReference>
<organism evidence="6 7">
    <name type="scientific">Bordetella genomosp. 5</name>
    <dbReference type="NCBI Taxonomy" id="1395608"/>
    <lineage>
        <taxon>Bacteria</taxon>
        <taxon>Pseudomonadati</taxon>
        <taxon>Pseudomonadota</taxon>
        <taxon>Betaproteobacteria</taxon>
        <taxon>Burkholderiales</taxon>
        <taxon>Alcaligenaceae</taxon>
        <taxon>Bordetella</taxon>
    </lineage>
</organism>
<dbReference type="InterPro" id="IPR000847">
    <property type="entry name" value="LysR_HTH_N"/>
</dbReference>
<keyword evidence="2" id="KW-0805">Transcription regulation</keyword>